<dbReference type="RefSeq" id="WP_157871473.1">
    <property type="nucleotide sequence ID" value="NZ_AP023440.1"/>
</dbReference>
<reference evidence="1 2" key="1">
    <citation type="journal article" date="2014" name="Int. J. Syst. Evol. Microbiol.">
        <title>Complete genome sequence of Corynebacterium casei LMG S-19264T (=DSM 44701T), isolated from a smear-ripened cheese.</title>
        <authorList>
            <consortium name="US DOE Joint Genome Institute (JGI-PGF)"/>
            <person name="Walter F."/>
            <person name="Albersmeier A."/>
            <person name="Kalinowski J."/>
            <person name="Ruckert C."/>
        </authorList>
    </citation>
    <scope>NUCLEOTIDE SEQUENCE [LARGE SCALE GENOMIC DNA]</scope>
    <source>
        <strain evidence="1 2">JCM 4677</strain>
    </source>
</reference>
<protein>
    <recommendedName>
        <fullName evidence="3">XRE family transcriptional regulator</fullName>
    </recommendedName>
</protein>
<dbReference type="OrthoDB" id="2679623at2"/>
<dbReference type="Proteomes" id="UP000516444">
    <property type="component" value="Chromosome"/>
</dbReference>
<gene>
    <name evidence="1" type="ORF">GCM10017557_58750</name>
</gene>
<sequence>MAEPDASQNAEAPDGVMATVQGTFAERLDYLCRNDPRGPLGDVRVSEMLREAGLPTASDTYVWQLRTGRRDNPTKNHIEGFARLFGVPVKYFFEDDTVGVVNKLLKMLNALKGDKRFTDEQLHSHLGSLTRLLESGVRAETVLAQLEALARLNEAGVTLDTLKRFEEAGVTSIAMRAVGLSEQGLNAAAAMLDQVRRLEGLPAESDQDQY</sequence>
<dbReference type="AlphaFoldDB" id="A0A7G1PB30"/>
<evidence type="ECO:0008006" key="3">
    <source>
        <dbReference type="Google" id="ProtNLM"/>
    </source>
</evidence>
<accession>A0A7G1PB30</accession>
<proteinExistence type="predicted"/>
<name>A0A7G1PB30_9ACTN</name>
<dbReference type="InterPro" id="IPR010982">
    <property type="entry name" value="Lambda_DNA-bd_dom_sf"/>
</dbReference>
<dbReference type="KEGG" id="sgm:GCM10017557_58750"/>
<evidence type="ECO:0000313" key="2">
    <source>
        <dbReference type="Proteomes" id="UP000516444"/>
    </source>
</evidence>
<dbReference type="EMBL" id="AP023440">
    <property type="protein sequence ID" value="BCL31016.1"/>
    <property type="molecule type" value="Genomic_DNA"/>
</dbReference>
<organism evidence="1 2">
    <name type="scientific">Streptomyces aurantiacus</name>
    <dbReference type="NCBI Taxonomy" id="47760"/>
    <lineage>
        <taxon>Bacteria</taxon>
        <taxon>Bacillati</taxon>
        <taxon>Actinomycetota</taxon>
        <taxon>Actinomycetes</taxon>
        <taxon>Kitasatosporales</taxon>
        <taxon>Streptomycetaceae</taxon>
        <taxon>Streptomyces</taxon>
        <taxon>Streptomyces aurantiacus group</taxon>
    </lineage>
</organism>
<dbReference type="GO" id="GO:0003677">
    <property type="term" value="F:DNA binding"/>
    <property type="evidence" value="ECO:0007669"/>
    <property type="project" value="InterPro"/>
</dbReference>
<keyword evidence="2" id="KW-1185">Reference proteome</keyword>
<evidence type="ECO:0000313" key="1">
    <source>
        <dbReference type="EMBL" id="BCL31016.1"/>
    </source>
</evidence>
<dbReference type="Gene3D" id="1.10.260.40">
    <property type="entry name" value="lambda repressor-like DNA-binding domains"/>
    <property type="match status" value="1"/>
</dbReference>